<name>A0A9D1J1F2_9FIRM</name>
<keyword evidence="4 6" id="KW-1133">Transmembrane helix</keyword>
<comment type="subcellular location">
    <subcellularLocation>
        <location evidence="1">Cell membrane</location>
        <topology evidence="1">Multi-pass membrane protein</topology>
    </subcellularLocation>
</comment>
<feature type="transmembrane region" description="Helical" evidence="6">
    <location>
        <begin position="193"/>
        <end position="218"/>
    </location>
</feature>
<reference evidence="7" key="2">
    <citation type="journal article" date="2021" name="PeerJ">
        <title>Extensive microbial diversity within the chicken gut microbiome revealed by metagenomics and culture.</title>
        <authorList>
            <person name="Gilroy R."/>
            <person name="Ravi A."/>
            <person name="Getino M."/>
            <person name="Pursley I."/>
            <person name="Horton D.L."/>
            <person name="Alikhan N.F."/>
            <person name="Baker D."/>
            <person name="Gharbi K."/>
            <person name="Hall N."/>
            <person name="Watson M."/>
            <person name="Adriaenssens E.M."/>
            <person name="Foster-Nyarko E."/>
            <person name="Jarju S."/>
            <person name="Secka A."/>
            <person name="Antonio M."/>
            <person name="Oren A."/>
            <person name="Chaudhuri R.R."/>
            <person name="La Ragione R."/>
            <person name="Hildebrand F."/>
            <person name="Pallen M.J."/>
        </authorList>
    </citation>
    <scope>NUCLEOTIDE SEQUENCE</scope>
    <source>
        <strain evidence="7">ChiSjej1B19-7085</strain>
    </source>
</reference>
<gene>
    <name evidence="7" type="ORF">IAA54_06910</name>
</gene>
<dbReference type="PANTHER" id="PTHR43370:SF1">
    <property type="entry name" value="GUANOSINE ABC TRANSPORTER PERMEASE PROTEIN NUPQ"/>
    <property type="match status" value="1"/>
</dbReference>
<evidence type="ECO:0000313" key="7">
    <source>
        <dbReference type="EMBL" id="HIR57382.1"/>
    </source>
</evidence>
<dbReference type="GO" id="GO:0005886">
    <property type="term" value="C:plasma membrane"/>
    <property type="evidence" value="ECO:0007669"/>
    <property type="project" value="UniProtKB-SubCell"/>
</dbReference>
<keyword evidence="3 6" id="KW-0812">Transmembrane</keyword>
<proteinExistence type="predicted"/>
<evidence type="ECO:0000256" key="6">
    <source>
        <dbReference type="SAM" id="Phobius"/>
    </source>
</evidence>
<dbReference type="AlphaFoldDB" id="A0A9D1J1F2"/>
<dbReference type="PANTHER" id="PTHR43370">
    <property type="entry name" value="SUGAR ABC TRANSPORTER INTEGRAL MEMBRANE PROTEIN-RELATED"/>
    <property type="match status" value="1"/>
</dbReference>
<keyword evidence="5 6" id="KW-0472">Membrane</keyword>
<feature type="transmembrane region" description="Helical" evidence="6">
    <location>
        <begin position="266"/>
        <end position="287"/>
    </location>
</feature>
<evidence type="ECO:0000256" key="1">
    <source>
        <dbReference type="ARBA" id="ARBA00004651"/>
    </source>
</evidence>
<reference evidence="7" key="1">
    <citation type="submission" date="2020-10" db="EMBL/GenBank/DDBJ databases">
        <authorList>
            <person name="Gilroy R."/>
        </authorList>
    </citation>
    <scope>NUCLEOTIDE SEQUENCE</scope>
    <source>
        <strain evidence="7">ChiSjej1B19-7085</strain>
    </source>
</reference>
<dbReference type="Pfam" id="PF02653">
    <property type="entry name" value="BPD_transp_2"/>
    <property type="match status" value="1"/>
</dbReference>
<evidence type="ECO:0000256" key="5">
    <source>
        <dbReference type="ARBA" id="ARBA00023136"/>
    </source>
</evidence>
<feature type="transmembrane region" description="Helical" evidence="6">
    <location>
        <begin position="6"/>
        <end position="28"/>
    </location>
</feature>
<feature type="transmembrane region" description="Helical" evidence="6">
    <location>
        <begin position="230"/>
        <end position="254"/>
    </location>
</feature>
<feature type="transmembrane region" description="Helical" evidence="6">
    <location>
        <begin position="147"/>
        <end position="173"/>
    </location>
</feature>
<evidence type="ECO:0000256" key="2">
    <source>
        <dbReference type="ARBA" id="ARBA00022475"/>
    </source>
</evidence>
<evidence type="ECO:0000313" key="8">
    <source>
        <dbReference type="Proteomes" id="UP000886785"/>
    </source>
</evidence>
<keyword evidence="2" id="KW-1003">Cell membrane</keyword>
<organism evidence="7 8">
    <name type="scientific">Candidatus Gallacutalibacter pullicola</name>
    <dbReference type="NCBI Taxonomy" id="2840830"/>
    <lineage>
        <taxon>Bacteria</taxon>
        <taxon>Bacillati</taxon>
        <taxon>Bacillota</taxon>
        <taxon>Clostridia</taxon>
        <taxon>Eubacteriales</taxon>
        <taxon>Candidatus Gallacutalibacter</taxon>
    </lineage>
</organism>
<evidence type="ECO:0000256" key="4">
    <source>
        <dbReference type="ARBA" id="ARBA00022989"/>
    </source>
</evidence>
<sequence length="305" mass="32468">MDDIVAVLNSTLRLTTPIAYVTLGAVVLEKSGVNAMAMEGTMLVGAFGAVVGSWFTGSAWLGVLTGILFAVLISLVRSFLCVSHQADQTVSGVGINILASGMTAMLLKVIWNMDGKSDVVTALSDWSIPFVENIPVVGEIIGKQNPLVYLLFPVLIGCCLLLGHTPFGLRLAAVGEHPEVLSSLGLSVYRYRYIATILSGILAGIGGAYLSIGQLSFFTQDMASGRGFMALAACIFGRWTALGGFLGALLFGFAEAVQIRLQSWVQYTQFIRMIPYAVTILVLCGFVRKRSGAPAASGKPYQEQQ</sequence>
<feature type="transmembrane region" description="Helical" evidence="6">
    <location>
        <begin position="40"/>
        <end position="73"/>
    </location>
</feature>
<protein>
    <submittedName>
        <fullName evidence="7">ABC transporter permease</fullName>
    </submittedName>
</protein>
<dbReference type="GO" id="GO:0022857">
    <property type="term" value="F:transmembrane transporter activity"/>
    <property type="evidence" value="ECO:0007669"/>
    <property type="project" value="InterPro"/>
</dbReference>
<comment type="caution">
    <text evidence="7">The sequence shown here is derived from an EMBL/GenBank/DDBJ whole genome shotgun (WGS) entry which is preliminary data.</text>
</comment>
<dbReference type="EMBL" id="DVHF01000080">
    <property type="protein sequence ID" value="HIR57382.1"/>
    <property type="molecule type" value="Genomic_DNA"/>
</dbReference>
<accession>A0A9D1J1F2</accession>
<evidence type="ECO:0000256" key="3">
    <source>
        <dbReference type="ARBA" id="ARBA00022692"/>
    </source>
</evidence>
<dbReference type="CDD" id="cd06580">
    <property type="entry name" value="TM_PBP1_transp_TpRbsC_like"/>
    <property type="match status" value="1"/>
</dbReference>
<dbReference type="InterPro" id="IPR001851">
    <property type="entry name" value="ABC_transp_permease"/>
</dbReference>
<dbReference type="Proteomes" id="UP000886785">
    <property type="component" value="Unassembled WGS sequence"/>
</dbReference>